<evidence type="ECO:0000256" key="2">
    <source>
        <dbReference type="ARBA" id="ARBA00023125"/>
    </source>
</evidence>
<dbReference type="CDD" id="cd00092">
    <property type="entry name" value="HTH_CRP"/>
    <property type="match status" value="1"/>
</dbReference>
<dbReference type="Gene3D" id="2.60.120.10">
    <property type="entry name" value="Jelly Rolls"/>
    <property type="match status" value="1"/>
</dbReference>
<organism evidence="6 7">
    <name type="scientific">Cycloclasticus pugetii</name>
    <dbReference type="NCBI Taxonomy" id="34068"/>
    <lineage>
        <taxon>Bacteria</taxon>
        <taxon>Pseudomonadati</taxon>
        <taxon>Pseudomonadota</taxon>
        <taxon>Gammaproteobacteria</taxon>
        <taxon>Thiotrichales</taxon>
        <taxon>Piscirickettsiaceae</taxon>
        <taxon>Cycloclasticus</taxon>
    </lineage>
</organism>
<keyword evidence="7" id="KW-1185">Reference proteome</keyword>
<accession>A0AB33Z4N1</accession>
<dbReference type="InterPro" id="IPR018335">
    <property type="entry name" value="Tscrpt_reg_HTH_Crp-type_CS"/>
</dbReference>
<dbReference type="SUPFAM" id="SSF46785">
    <property type="entry name" value="Winged helix' DNA-binding domain"/>
    <property type="match status" value="1"/>
</dbReference>
<dbReference type="SMART" id="SM00419">
    <property type="entry name" value="HTH_CRP"/>
    <property type="match status" value="1"/>
</dbReference>
<keyword evidence="2" id="KW-0238">DNA-binding</keyword>
<dbReference type="InterPro" id="IPR012318">
    <property type="entry name" value="HTH_CRP"/>
</dbReference>
<dbReference type="GO" id="GO:0005829">
    <property type="term" value="C:cytosol"/>
    <property type="evidence" value="ECO:0007669"/>
    <property type="project" value="TreeGrafter"/>
</dbReference>
<dbReference type="SMART" id="SM00100">
    <property type="entry name" value="cNMP"/>
    <property type="match status" value="1"/>
</dbReference>
<dbReference type="InterPro" id="IPR014710">
    <property type="entry name" value="RmlC-like_jellyroll"/>
</dbReference>
<dbReference type="GO" id="GO:0003700">
    <property type="term" value="F:DNA-binding transcription factor activity"/>
    <property type="evidence" value="ECO:0007669"/>
    <property type="project" value="InterPro"/>
</dbReference>
<evidence type="ECO:0000256" key="3">
    <source>
        <dbReference type="ARBA" id="ARBA00023163"/>
    </source>
</evidence>
<dbReference type="AlphaFoldDB" id="A0AB33Z4N1"/>
<dbReference type="GO" id="GO:0003677">
    <property type="term" value="F:DNA binding"/>
    <property type="evidence" value="ECO:0007669"/>
    <property type="project" value="UniProtKB-KW"/>
</dbReference>
<feature type="domain" description="Cyclic nucleotide-binding" evidence="4">
    <location>
        <begin position="35"/>
        <end position="102"/>
    </location>
</feature>
<evidence type="ECO:0000313" key="6">
    <source>
        <dbReference type="EMBL" id="EPD13852.1"/>
    </source>
</evidence>
<name>A0AB33Z4N1_9GAMM</name>
<dbReference type="Pfam" id="PF00027">
    <property type="entry name" value="cNMP_binding"/>
    <property type="match status" value="1"/>
</dbReference>
<dbReference type="InterPro" id="IPR050397">
    <property type="entry name" value="Env_Response_Regulators"/>
</dbReference>
<proteinExistence type="predicted"/>
<dbReference type="PANTHER" id="PTHR24567">
    <property type="entry name" value="CRP FAMILY TRANSCRIPTIONAL REGULATORY PROTEIN"/>
    <property type="match status" value="1"/>
</dbReference>
<feature type="domain" description="HTH crp-type" evidence="5">
    <location>
        <begin position="149"/>
        <end position="222"/>
    </location>
</feature>
<dbReference type="InterPro" id="IPR018490">
    <property type="entry name" value="cNMP-bd_dom_sf"/>
</dbReference>
<dbReference type="InterPro" id="IPR036388">
    <property type="entry name" value="WH-like_DNA-bd_sf"/>
</dbReference>
<comment type="caution">
    <text evidence="6">The sequence shown here is derived from an EMBL/GenBank/DDBJ whole genome shotgun (WGS) entry which is preliminary data.</text>
</comment>
<evidence type="ECO:0000259" key="5">
    <source>
        <dbReference type="PROSITE" id="PS51063"/>
    </source>
</evidence>
<protein>
    <submittedName>
        <fullName evidence="6">FNR-like transcriptional regulator</fullName>
    </submittedName>
</protein>
<dbReference type="FunFam" id="1.10.10.10:FF:000028">
    <property type="entry name" value="Fumarate/nitrate reduction transcriptional regulator Fnr"/>
    <property type="match status" value="1"/>
</dbReference>
<dbReference type="PRINTS" id="PR00034">
    <property type="entry name" value="HTHCRP"/>
</dbReference>
<dbReference type="SUPFAM" id="SSF51206">
    <property type="entry name" value="cAMP-binding domain-like"/>
    <property type="match status" value="1"/>
</dbReference>
<dbReference type="InterPro" id="IPR000595">
    <property type="entry name" value="cNMP-bd_dom"/>
</dbReference>
<keyword evidence="3" id="KW-0804">Transcription</keyword>
<dbReference type="CDD" id="cd00038">
    <property type="entry name" value="CAP_ED"/>
    <property type="match status" value="1"/>
</dbReference>
<dbReference type="EMBL" id="ASHL01000001">
    <property type="protein sequence ID" value="EPD13852.1"/>
    <property type="molecule type" value="Genomic_DNA"/>
</dbReference>
<sequence>MPEDCKDCSLANTCIPSAFAEHNIHKLDKIVSPTKQYPRHRNIYHQGSNFQALYIVKSGALKTYITNSKGDENITGFYMPGDIVGLESISKRRYLNTAKTLTDSRLCRVNYQELAELRKYTPALSDWAINLFSLSLASGQDFFNCLSQHTAVARLATFLLTLSKRTSRSDQYQLDFQLPMSRQDIGSYLGLANETTSRAFTKLVDKNCIHKMNKEIHIVDLEALQECSNLTMEHSKKSY</sequence>
<gene>
    <name evidence="6" type="ORF">L196_00090</name>
</gene>
<evidence type="ECO:0000259" key="4">
    <source>
        <dbReference type="PROSITE" id="PS50042"/>
    </source>
</evidence>
<reference evidence="6 7" key="1">
    <citation type="journal article" date="2013" name="Genome Announc.">
        <title>Genome Sequence of the Pyrene- and Fluoranthene-Degrading Bacterium Cycloclasticus sp. Strain PY97M.</title>
        <authorList>
            <person name="Cui Z."/>
            <person name="Xu G."/>
            <person name="Li Q."/>
            <person name="Gao W."/>
            <person name="Zheng L."/>
        </authorList>
    </citation>
    <scope>NUCLEOTIDE SEQUENCE [LARGE SCALE GENOMIC DNA]</scope>
    <source>
        <strain evidence="6 7">PY97M</strain>
    </source>
</reference>
<dbReference type="Pfam" id="PF13545">
    <property type="entry name" value="HTH_Crp_2"/>
    <property type="match status" value="1"/>
</dbReference>
<dbReference type="PROSITE" id="PS51063">
    <property type="entry name" value="HTH_CRP_2"/>
    <property type="match status" value="1"/>
</dbReference>
<dbReference type="Gene3D" id="1.10.10.10">
    <property type="entry name" value="Winged helix-like DNA-binding domain superfamily/Winged helix DNA-binding domain"/>
    <property type="match status" value="1"/>
</dbReference>
<evidence type="ECO:0000256" key="1">
    <source>
        <dbReference type="ARBA" id="ARBA00023015"/>
    </source>
</evidence>
<dbReference type="PROSITE" id="PS50042">
    <property type="entry name" value="CNMP_BINDING_3"/>
    <property type="match status" value="1"/>
</dbReference>
<dbReference type="InterPro" id="IPR036390">
    <property type="entry name" value="WH_DNA-bd_sf"/>
</dbReference>
<dbReference type="PROSITE" id="PS00042">
    <property type="entry name" value="HTH_CRP_1"/>
    <property type="match status" value="1"/>
</dbReference>
<dbReference type="RefSeq" id="WP_016389423.1">
    <property type="nucleotide sequence ID" value="NZ_JARGOU010000059.1"/>
</dbReference>
<evidence type="ECO:0000313" key="7">
    <source>
        <dbReference type="Proteomes" id="UP000015462"/>
    </source>
</evidence>
<dbReference type="Proteomes" id="UP000015462">
    <property type="component" value="Unassembled WGS sequence"/>
</dbReference>
<keyword evidence="1" id="KW-0805">Transcription regulation</keyword>
<dbReference type="PANTHER" id="PTHR24567:SF75">
    <property type="entry name" value="FUMARATE AND NITRATE REDUCTION REGULATORY PROTEIN"/>
    <property type="match status" value="1"/>
</dbReference>